<dbReference type="Proteomes" id="UP001336250">
    <property type="component" value="Unassembled WGS sequence"/>
</dbReference>
<protein>
    <recommendedName>
        <fullName evidence="9">TRAP transporter small permease protein</fullName>
    </recommendedName>
</protein>
<dbReference type="AlphaFoldDB" id="A0AAW9QL13"/>
<comment type="function">
    <text evidence="9">Part of the tripartite ATP-independent periplasmic (TRAP) transport system.</text>
</comment>
<comment type="similarity">
    <text evidence="8 9">Belongs to the TRAP transporter small permease family.</text>
</comment>
<accession>A0AAW9QL13</accession>
<comment type="subunit">
    <text evidence="9">The complex comprises the extracytoplasmic solute receptor protein and the two transmembrane proteins.</text>
</comment>
<name>A0AAW9QL13_9BURK</name>
<gene>
    <name evidence="11" type="ORF">V4F39_20250</name>
</gene>
<keyword evidence="5 9" id="KW-0812">Transmembrane</keyword>
<evidence type="ECO:0000256" key="5">
    <source>
        <dbReference type="ARBA" id="ARBA00022692"/>
    </source>
</evidence>
<dbReference type="RefSeq" id="WP_332291709.1">
    <property type="nucleotide sequence ID" value="NZ_JAZIBG010000038.1"/>
</dbReference>
<evidence type="ECO:0000259" key="10">
    <source>
        <dbReference type="Pfam" id="PF04290"/>
    </source>
</evidence>
<feature type="transmembrane region" description="Helical" evidence="9">
    <location>
        <begin position="46"/>
        <end position="68"/>
    </location>
</feature>
<evidence type="ECO:0000256" key="4">
    <source>
        <dbReference type="ARBA" id="ARBA00022519"/>
    </source>
</evidence>
<dbReference type="PANTHER" id="PTHR35011">
    <property type="entry name" value="2,3-DIKETO-L-GULONATE TRAP TRANSPORTER SMALL PERMEASE PROTEIN YIAM"/>
    <property type="match status" value="1"/>
</dbReference>
<keyword evidence="2 9" id="KW-0813">Transport</keyword>
<dbReference type="Pfam" id="PF04290">
    <property type="entry name" value="DctQ"/>
    <property type="match status" value="1"/>
</dbReference>
<organism evidence="11 12">
    <name type="scientific">Aquincola agrisoli</name>
    <dbReference type="NCBI Taxonomy" id="3119538"/>
    <lineage>
        <taxon>Bacteria</taxon>
        <taxon>Pseudomonadati</taxon>
        <taxon>Pseudomonadota</taxon>
        <taxon>Betaproteobacteria</taxon>
        <taxon>Burkholderiales</taxon>
        <taxon>Sphaerotilaceae</taxon>
        <taxon>Aquincola</taxon>
    </lineage>
</organism>
<comment type="caution">
    <text evidence="9">Lacks conserved residue(s) required for the propagation of feature annotation.</text>
</comment>
<keyword evidence="4 9" id="KW-0997">Cell inner membrane</keyword>
<comment type="caution">
    <text evidence="11">The sequence shown here is derived from an EMBL/GenBank/DDBJ whole genome shotgun (WGS) entry which is preliminary data.</text>
</comment>
<dbReference type="PANTHER" id="PTHR35011:SF4">
    <property type="entry name" value="SLL1102 PROTEIN"/>
    <property type="match status" value="1"/>
</dbReference>
<comment type="subcellular location">
    <subcellularLocation>
        <location evidence="1 9">Cell inner membrane</location>
        <topology evidence="1 9">Multi-pass membrane protein</topology>
    </subcellularLocation>
</comment>
<evidence type="ECO:0000256" key="6">
    <source>
        <dbReference type="ARBA" id="ARBA00022989"/>
    </source>
</evidence>
<proteinExistence type="inferred from homology"/>
<keyword evidence="7 9" id="KW-0472">Membrane</keyword>
<keyword evidence="6 9" id="KW-1133">Transmembrane helix</keyword>
<evidence type="ECO:0000313" key="12">
    <source>
        <dbReference type="Proteomes" id="UP001336250"/>
    </source>
</evidence>
<feature type="domain" description="Tripartite ATP-independent periplasmic transporters DctQ component" evidence="10">
    <location>
        <begin position="26"/>
        <end position="157"/>
    </location>
</feature>
<feature type="transmembrane region" description="Helical" evidence="9">
    <location>
        <begin position="137"/>
        <end position="159"/>
    </location>
</feature>
<dbReference type="GO" id="GO:0005886">
    <property type="term" value="C:plasma membrane"/>
    <property type="evidence" value="ECO:0007669"/>
    <property type="project" value="UniProtKB-SubCell"/>
</dbReference>
<dbReference type="InterPro" id="IPR007387">
    <property type="entry name" value="TRAP_DctQ"/>
</dbReference>
<evidence type="ECO:0000256" key="2">
    <source>
        <dbReference type="ARBA" id="ARBA00022448"/>
    </source>
</evidence>
<dbReference type="GO" id="GO:0022857">
    <property type="term" value="F:transmembrane transporter activity"/>
    <property type="evidence" value="ECO:0007669"/>
    <property type="project" value="UniProtKB-UniRule"/>
</dbReference>
<evidence type="ECO:0000256" key="1">
    <source>
        <dbReference type="ARBA" id="ARBA00004429"/>
    </source>
</evidence>
<dbReference type="EMBL" id="JAZIBG010000038">
    <property type="protein sequence ID" value="MEF7616257.1"/>
    <property type="molecule type" value="Genomic_DNA"/>
</dbReference>
<evidence type="ECO:0000313" key="11">
    <source>
        <dbReference type="EMBL" id="MEF7616257.1"/>
    </source>
</evidence>
<evidence type="ECO:0000256" key="8">
    <source>
        <dbReference type="ARBA" id="ARBA00038436"/>
    </source>
</evidence>
<sequence>MQKLLLAIDAISTFIGKTAAWAAVGLTLLISWEVFSRYALNNPHAWVLDAQIMLYGTLFMLAGAYTLAKNGHVRGDVLYGFFSPRAQAGVDLTLYIVFFLPGVFAMTWAGWTYAQESLAIREQTFSATPLPLYPFKFVIPVAGAALLLQGFAEIARCVICLREGQWPRRGDDVVEVDVDKLKEMVHVKDSDIEALDREIAAKEVKGARS</sequence>
<reference evidence="11 12" key="1">
    <citation type="submission" date="2024-02" db="EMBL/GenBank/DDBJ databases">
        <title>Genome sequence of Aquincola sp. MAHUQ-54.</title>
        <authorList>
            <person name="Huq M.A."/>
        </authorList>
    </citation>
    <scope>NUCLEOTIDE SEQUENCE [LARGE SCALE GENOMIC DNA]</scope>
    <source>
        <strain evidence="11 12">MAHUQ-54</strain>
    </source>
</reference>
<evidence type="ECO:0000256" key="7">
    <source>
        <dbReference type="ARBA" id="ARBA00023136"/>
    </source>
</evidence>
<evidence type="ECO:0000256" key="3">
    <source>
        <dbReference type="ARBA" id="ARBA00022475"/>
    </source>
</evidence>
<keyword evidence="3" id="KW-1003">Cell membrane</keyword>
<keyword evidence="12" id="KW-1185">Reference proteome</keyword>
<feature type="transmembrane region" description="Helical" evidence="9">
    <location>
        <begin position="89"/>
        <end position="111"/>
    </location>
</feature>
<evidence type="ECO:0000256" key="9">
    <source>
        <dbReference type="RuleBase" id="RU369079"/>
    </source>
</evidence>
<dbReference type="InterPro" id="IPR055348">
    <property type="entry name" value="DctQ"/>
</dbReference>